<accession>X1RLW0</accession>
<name>X1RLW0_9ZZZZ</name>
<dbReference type="GO" id="GO:0009307">
    <property type="term" value="P:DNA restriction-modification system"/>
    <property type="evidence" value="ECO:0007669"/>
    <property type="project" value="UniProtKB-KW"/>
</dbReference>
<dbReference type="AlphaFoldDB" id="X1RLW0"/>
<dbReference type="InterPro" id="IPR051268">
    <property type="entry name" value="Type-I_R_enzyme_R_subunit"/>
</dbReference>
<dbReference type="PANTHER" id="PTHR30195">
    <property type="entry name" value="TYPE I SITE-SPECIFIC DEOXYRIBONUCLEASE PROTEIN SUBUNIT M AND R"/>
    <property type="match status" value="1"/>
</dbReference>
<proteinExistence type="predicted"/>
<evidence type="ECO:0000259" key="2">
    <source>
        <dbReference type="Pfam" id="PF11867"/>
    </source>
</evidence>
<dbReference type="PANTHER" id="PTHR30195:SF15">
    <property type="entry name" value="TYPE I RESTRICTION ENZYME HINDI ENDONUCLEASE SUBUNIT"/>
    <property type="match status" value="1"/>
</dbReference>
<dbReference type="Pfam" id="PF11867">
    <property type="entry name" value="T1RH-like_C"/>
    <property type="match status" value="1"/>
</dbReference>
<protein>
    <recommendedName>
        <fullName evidence="2">Type I restriction enzyme HindI endonuclease subunit-like C-terminal domain-containing protein</fullName>
    </recommendedName>
</protein>
<feature type="domain" description="Type I restriction enzyme HindI endonuclease subunit-like C-terminal" evidence="2">
    <location>
        <begin position="24"/>
        <end position="211"/>
    </location>
</feature>
<dbReference type="InterPro" id="IPR021810">
    <property type="entry name" value="T1RH-like_C"/>
</dbReference>
<comment type="caution">
    <text evidence="3">The sequence shown here is derived from an EMBL/GenBank/DDBJ whole genome shotgun (WGS) entry which is preliminary data.</text>
</comment>
<feature type="non-terminal residue" evidence="3">
    <location>
        <position position="1"/>
    </location>
</feature>
<dbReference type="EMBL" id="BARW01012218">
    <property type="protein sequence ID" value="GAI81757.1"/>
    <property type="molecule type" value="Genomic_DNA"/>
</dbReference>
<reference evidence="3" key="1">
    <citation type="journal article" date="2014" name="Front. Microbiol.">
        <title>High frequency of phylogenetically diverse reductive dehalogenase-homologous genes in deep subseafloor sedimentary metagenomes.</title>
        <authorList>
            <person name="Kawai M."/>
            <person name="Futagami T."/>
            <person name="Toyoda A."/>
            <person name="Takaki Y."/>
            <person name="Nishi S."/>
            <person name="Hori S."/>
            <person name="Arai W."/>
            <person name="Tsubouchi T."/>
            <person name="Morono Y."/>
            <person name="Uchiyama I."/>
            <person name="Ito T."/>
            <person name="Fujiyama A."/>
            <person name="Inagaki F."/>
            <person name="Takami H."/>
        </authorList>
    </citation>
    <scope>NUCLEOTIDE SEQUENCE</scope>
    <source>
        <strain evidence="3">Expedition CK06-06</strain>
    </source>
</reference>
<keyword evidence="1" id="KW-0680">Restriction system</keyword>
<sequence>GGLIVDYLGVAPDLKEALATYTESGGKGKPTFNQEDAVNVLLEKYEILVNLFHGFNYEKFFTGTPKEKMALIPAAIDHVLKQKDGKERLLKYVTGLSKAFALAVPNEAALKIRDAVGFFQTVKASLAKTTITKGKSEEQLDSAIKQIVSKAIATDEVVDIFKAAGLKKPEVSILSDTFLADIKGMEHKNLALETLKKLLNDEIKTMQKRNI</sequence>
<gene>
    <name evidence="3" type="ORF">S12H4_23141</name>
</gene>
<feature type="non-terminal residue" evidence="3">
    <location>
        <position position="211"/>
    </location>
</feature>
<organism evidence="3">
    <name type="scientific">marine sediment metagenome</name>
    <dbReference type="NCBI Taxonomy" id="412755"/>
    <lineage>
        <taxon>unclassified sequences</taxon>
        <taxon>metagenomes</taxon>
        <taxon>ecological metagenomes</taxon>
    </lineage>
</organism>
<evidence type="ECO:0000313" key="3">
    <source>
        <dbReference type="EMBL" id="GAI81757.1"/>
    </source>
</evidence>
<evidence type="ECO:0000256" key="1">
    <source>
        <dbReference type="ARBA" id="ARBA00022747"/>
    </source>
</evidence>